<reference evidence="12" key="1">
    <citation type="submission" date="2019-03" db="EMBL/GenBank/DDBJ databases">
        <title>Improved annotation for the trematode Fasciola hepatica.</title>
        <authorList>
            <person name="Choi Y.-J."/>
            <person name="Martin J."/>
            <person name="Mitreva M."/>
        </authorList>
    </citation>
    <scope>NUCLEOTIDE SEQUENCE [LARGE SCALE GENOMIC DNA]</scope>
</reference>
<sequence>MTQELMEEGVHPYAPVLPLSDQAVISYNQTVLGLRANRTALTGLESTSLVFAYGLDLFFTRIAPSMTYDLLKEDFDYTAIVTVTLGMIVASAVTQRLAARRVVLRAWS</sequence>
<evidence type="ECO:0000256" key="6">
    <source>
        <dbReference type="ARBA" id="ARBA00022824"/>
    </source>
</evidence>
<dbReference type="EMBL" id="JXXN02003437">
    <property type="protein sequence ID" value="THD21549.1"/>
    <property type="molecule type" value="Genomic_DNA"/>
</dbReference>
<dbReference type="PANTHER" id="PTHR21573">
    <property type="entry name" value="ER MEMBRANE PROTEIN COMPLEX SUBUNIT 1"/>
    <property type="match status" value="1"/>
</dbReference>
<evidence type="ECO:0000256" key="4">
    <source>
        <dbReference type="ARBA" id="ARBA00022692"/>
    </source>
</evidence>
<comment type="subcellular location">
    <subcellularLocation>
        <location evidence="1">Endoplasmic reticulum membrane</location>
        <topology evidence="1">Single-pass type I membrane protein</topology>
    </subcellularLocation>
</comment>
<evidence type="ECO:0000259" key="11">
    <source>
        <dbReference type="Pfam" id="PF07774"/>
    </source>
</evidence>
<evidence type="ECO:0000256" key="7">
    <source>
        <dbReference type="ARBA" id="ARBA00022989"/>
    </source>
</evidence>
<feature type="domain" description="ER membrane protein complex subunit 1 C-terminal" evidence="11">
    <location>
        <begin position="2"/>
        <end position="107"/>
    </location>
</feature>
<dbReference type="GO" id="GO:0072546">
    <property type="term" value="C:EMC complex"/>
    <property type="evidence" value="ECO:0007669"/>
    <property type="project" value="InterPro"/>
</dbReference>
<comment type="caution">
    <text evidence="12">The sequence shown here is derived from an EMBL/GenBank/DDBJ whole genome shotgun (WGS) entry which is preliminary data.</text>
</comment>
<name>A0A4E0R0W4_FASHE</name>
<evidence type="ECO:0000313" key="13">
    <source>
        <dbReference type="Proteomes" id="UP000230066"/>
    </source>
</evidence>
<evidence type="ECO:0000256" key="1">
    <source>
        <dbReference type="ARBA" id="ARBA00004115"/>
    </source>
</evidence>
<evidence type="ECO:0000256" key="10">
    <source>
        <dbReference type="SAM" id="Phobius"/>
    </source>
</evidence>
<keyword evidence="5" id="KW-0732">Signal</keyword>
<keyword evidence="7 10" id="KW-1133">Transmembrane helix</keyword>
<evidence type="ECO:0000256" key="5">
    <source>
        <dbReference type="ARBA" id="ARBA00022729"/>
    </source>
</evidence>
<feature type="transmembrane region" description="Helical" evidence="10">
    <location>
        <begin position="77"/>
        <end position="98"/>
    </location>
</feature>
<dbReference type="PANTHER" id="PTHR21573:SF0">
    <property type="entry name" value="ER MEMBRANE PROTEIN COMPLEX SUBUNIT 1"/>
    <property type="match status" value="1"/>
</dbReference>
<keyword evidence="9" id="KW-0325">Glycoprotein</keyword>
<protein>
    <recommendedName>
        <fullName evidence="3">ER membrane protein complex subunit 1</fullName>
    </recommendedName>
</protein>
<organism evidence="12 13">
    <name type="scientific">Fasciola hepatica</name>
    <name type="common">Liver fluke</name>
    <dbReference type="NCBI Taxonomy" id="6192"/>
    <lineage>
        <taxon>Eukaryota</taxon>
        <taxon>Metazoa</taxon>
        <taxon>Spiralia</taxon>
        <taxon>Lophotrochozoa</taxon>
        <taxon>Platyhelminthes</taxon>
        <taxon>Trematoda</taxon>
        <taxon>Digenea</taxon>
        <taxon>Plagiorchiida</taxon>
        <taxon>Echinostomata</taxon>
        <taxon>Echinostomatoidea</taxon>
        <taxon>Fasciolidae</taxon>
        <taxon>Fasciola</taxon>
    </lineage>
</organism>
<dbReference type="InterPro" id="IPR026895">
    <property type="entry name" value="EMC1"/>
</dbReference>
<evidence type="ECO:0000256" key="8">
    <source>
        <dbReference type="ARBA" id="ARBA00023136"/>
    </source>
</evidence>
<keyword evidence="4 10" id="KW-0812">Transmembrane</keyword>
<gene>
    <name evidence="12" type="ORF">D915_007863</name>
</gene>
<keyword evidence="8 10" id="KW-0472">Membrane</keyword>
<proteinExistence type="inferred from homology"/>
<keyword evidence="13" id="KW-1185">Reference proteome</keyword>
<keyword evidence="6" id="KW-0256">Endoplasmic reticulum</keyword>
<evidence type="ECO:0000256" key="2">
    <source>
        <dbReference type="ARBA" id="ARBA00007904"/>
    </source>
</evidence>
<evidence type="ECO:0000256" key="9">
    <source>
        <dbReference type="ARBA" id="ARBA00023180"/>
    </source>
</evidence>
<dbReference type="Proteomes" id="UP000230066">
    <property type="component" value="Unassembled WGS sequence"/>
</dbReference>
<dbReference type="Pfam" id="PF07774">
    <property type="entry name" value="EMC1_C"/>
    <property type="match status" value="1"/>
</dbReference>
<evidence type="ECO:0000313" key="12">
    <source>
        <dbReference type="EMBL" id="THD21549.1"/>
    </source>
</evidence>
<evidence type="ECO:0000256" key="3">
    <source>
        <dbReference type="ARBA" id="ARBA00020824"/>
    </source>
</evidence>
<accession>A0A4E0R0W4</accession>
<dbReference type="AlphaFoldDB" id="A0A4E0R0W4"/>
<dbReference type="InterPro" id="IPR011678">
    <property type="entry name" value="EMC1_C"/>
</dbReference>
<comment type="similarity">
    <text evidence="2">Belongs to the EMC1 family.</text>
</comment>
<dbReference type="GO" id="GO:0034975">
    <property type="term" value="P:protein folding in endoplasmic reticulum"/>
    <property type="evidence" value="ECO:0007669"/>
    <property type="project" value="TreeGrafter"/>
</dbReference>